<feature type="transmembrane region" description="Helical" evidence="2">
    <location>
        <begin position="40"/>
        <end position="58"/>
    </location>
</feature>
<dbReference type="PANTHER" id="PTHR30105">
    <property type="entry name" value="UNCHARACTERIZED YIBQ-RELATED"/>
    <property type="match status" value="1"/>
</dbReference>
<dbReference type="InterPro" id="IPR006837">
    <property type="entry name" value="Divergent_DAC"/>
</dbReference>
<dbReference type="Gene3D" id="3.20.20.370">
    <property type="entry name" value="Glycoside hydrolase/deacetylase"/>
    <property type="match status" value="1"/>
</dbReference>
<reference evidence="3" key="1">
    <citation type="submission" date="2021-03" db="EMBL/GenBank/DDBJ databases">
        <title>Genome sequencing and assembly of Tianweitania sediminis.</title>
        <authorList>
            <person name="Chhetri G."/>
        </authorList>
    </citation>
    <scope>NUCLEOTIDE SEQUENCE</scope>
    <source>
        <strain evidence="3">Z8</strain>
    </source>
</reference>
<feature type="region of interest" description="Disordered" evidence="1">
    <location>
        <begin position="135"/>
        <end position="160"/>
    </location>
</feature>
<evidence type="ECO:0000256" key="1">
    <source>
        <dbReference type="SAM" id="MobiDB-lite"/>
    </source>
</evidence>
<dbReference type="SUPFAM" id="SSF88713">
    <property type="entry name" value="Glycoside hydrolase/deacetylase"/>
    <property type="match status" value="1"/>
</dbReference>
<dbReference type="CDD" id="cd10936">
    <property type="entry name" value="CE4_DAC2"/>
    <property type="match status" value="1"/>
</dbReference>
<dbReference type="InterPro" id="IPR011330">
    <property type="entry name" value="Glyco_hydro/deAcase_b/a-brl"/>
</dbReference>
<dbReference type="GO" id="GO:0005975">
    <property type="term" value="P:carbohydrate metabolic process"/>
    <property type="evidence" value="ECO:0007669"/>
    <property type="project" value="InterPro"/>
</dbReference>
<protein>
    <submittedName>
        <fullName evidence="3">Divergent polysaccharide deacetylase family protein</fullName>
    </submittedName>
</protein>
<keyword evidence="2" id="KW-0812">Transmembrane</keyword>
<keyword evidence="2" id="KW-1133">Transmembrane helix</keyword>
<feature type="compositionally biased region" description="Basic and acidic residues" evidence="1">
    <location>
        <begin position="144"/>
        <end position="155"/>
    </location>
</feature>
<organism evidence="3 4">
    <name type="scientific">Tianweitania sediminis</name>
    <dbReference type="NCBI Taxonomy" id="1502156"/>
    <lineage>
        <taxon>Bacteria</taxon>
        <taxon>Pseudomonadati</taxon>
        <taxon>Pseudomonadota</taxon>
        <taxon>Alphaproteobacteria</taxon>
        <taxon>Hyphomicrobiales</taxon>
        <taxon>Phyllobacteriaceae</taxon>
        <taxon>Tianweitania</taxon>
    </lineage>
</organism>
<dbReference type="RefSeq" id="WP_209333722.1">
    <property type="nucleotide sequence ID" value="NZ_JAGIYY010000001.1"/>
</dbReference>
<evidence type="ECO:0000313" key="3">
    <source>
        <dbReference type="EMBL" id="MBP0437743.1"/>
    </source>
</evidence>
<sequence length="392" mass="41489">MESNGSPAPRVRDIDLPLGMNVNTRPKQAGSRRLPPASTVFSALIVVAMLGTATAIATRERPFRFPEPVVVSVPVDATIQAPPEPAGTPTAPSAAGPSIIRAETPNTPPPSVTIIRDPSQTVQDQRVAHLPDRSLIEESPDGPLPKRAENGRRPFDTYARPWSGARGAKIALVIGGLGVSQTGTQDAIAKLPPEVTLAFASGGNSLSRWMQAARQAGHELVLQVPLEPFDYPTVDPGRGTLTVDATASENIANLHSVLGRMTNYVGLVNYMGARFVADADALKPLMAELGTRGLMYLDDGTSARSETEAVSQAHGVPFAAADTQIDGTRERGEILKKLDELERTARAQGQAVGIGSAFDTTVDAVASWVAEAKKRGIEIVPISAVARDPERR</sequence>
<name>A0A8J7QZK2_9HYPH</name>
<evidence type="ECO:0000256" key="2">
    <source>
        <dbReference type="SAM" id="Phobius"/>
    </source>
</evidence>
<proteinExistence type="predicted"/>
<dbReference type="Proteomes" id="UP000666240">
    <property type="component" value="Unassembled WGS sequence"/>
</dbReference>
<gene>
    <name evidence="3" type="ORF">J5Y06_03620</name>
</gene>
<dbReference type="AlphaFoldDB" id="A0A8J7QZK2"/>
<accession>A0A8J7QZK2</accession>
<dbReference type="Pfam" id="PF04748">
    <property type="entry name" value="Polysacc_deac_2"/>
    <property type="match status" value="1"/>
</dbReference>
<comment type="caution">
    <text evidence="3">The sequence shown here is derived from an EMBL/GenBank/DDBJ whole genome shotgun (WGS) entry which is preliminary data.</text>
</comment>
<feature type="region of interest" description="Disordered" evidence="1">
    <location>
        <begin position="1"/>
        <end position="34"/>
    </location>
</feature>
<keyword evidence="4" id="KW-1185">Reference proteome</keyword>
<evidence type="ECO:0000313" key="4">
    <source>
        <dbReference type="Proteomes" id="UP000666240"/>
    </source>
</evidence>
<keyword evidence="2" id="KW-0472">Membrane</keyword>
<dbReference type="EMBL" id="JAGIYY010000001">
    <property type="protein sequence ID" value="MBP0437743.1"/>
    <property type="molecule type" value="Genomic_DNA"/>
</dbReference>
<dbReference type="PANTHER" id="PTHR30105:SF2">
    <property type="entry name" value="DIVERGENT POLYSACCHARIDE DEACETYLASE SUPERFAMILY"/>
    <property type="match status" value="1"/>
</dbReference>